<proteinExistence type="predicted"/>
<sequence>MQFQCSVCLVGVQTNARQVINAEQGCLSMATDDSHIGQDMRLVCMTRGAGHNVVFWYLALVGPS</sequence>
<name>A0A2T4B0J8_9HYPO</name>
<dbReference type="RefSeq" id="XP_024746140.1">
    <property type="nucleotide sequence ID" value="XM_024888868.1"/>
</dbReference>
<evidence type="ECO:0000313" key="2">
    <source>
        <dbReference type="Proteomes" id="UP000241546"/>
    </source>
</evidence>
<keyword evidence="2" id="KW-1185">Reference proteome</keyword>
<organism evidence="1 2">
    <name type="scientific">Trichoderma citrinoviride</name>
    <dbReference type="NCBI Taxonomy" id="58853"/>
    <lineage>
        <taxon>Eukaryota</taxon>
        <taxon>Fungi</taxon>
        <taxon>Dikarya</taxon>
        <taxon>Ascomycota</taxon>
        <taxon>Pezizomycotina</taxon>
        <taxon>Sordariomycetes</taxon>
        <taxon>Hypocreomycetidae</taxon>
        <taxon>Hypocreales</taxon>
        <taxon>Hypocreaceae</taxon>
        <taxon>Trichoderma</taxon>
    </lineage>
</organism>
<evidence type="ECO:0000313" key="1">
    <source>
        <dbReference type="EMBL" id="PTB62820.1"/>
    </source>
</evidence>
<protein>
    <submittedName>
        <fullName evidence="1">Uncharacterized protein</fullName>
    </submittedName>
</protein>
<dbReference type="GeneID" id="36596987"/>
<dbReference type="EMBL" id="KZ680221">
    <property type="protein sequence ID" value="PTB62820.1"/>
    <property type="molecule type" value="Genomic_DNA"/>
</dbReference>
<dbReference type="AlphaFoldDB" id="A0A2T4B0J8"/>
<reference evidence="2" key="1">
    <citation type="submission" date="2016-07" db="EMBL/GenBank/DDBJ databases">
        <title>Multiple horizontal gene transfer events from other fungi enriched the ability of initially mycotrophic Trichoderma (Ascomycota) to feed on dead plant biomass.</title>
        <authorList>
            <consortium name="DOE Joint Genome Institute"/>
            <person name="Atanasova L."/>
            <person name="Chenthamara K."/>
            <person name="Zhang J."/>
            <person name="Grujic M."/>
            <person name="Henrissat B."/>
            <person name="Kuo A."/>
            <person name="Aerts A."/>
            <person name="Salamov A."/>
            <person name="Lipzen A."/>
            <person name="Labutti K."/>
            <person name="Barry K."/>
            <person name="Miao Y."/>
            <person name="Rahimi M.J."/>
            <person name="Shen Q."/>
            <person name="Grigoriev I.V."/>
            <person name="Kubicek C.P."/>
            <person name="Druzhinina I.S."/>
        </authorList>
    </citation>
    <scope>NUCLEOTIDE SEQUENCE [LARGE SCALE GENOMIC DNA]</scope>
    <source>
        <strain evidence="2">TUCIM 6016</strain>
    </source>
</reference>
<accession>A0A2T4B0J8</accession>
<gene>
    <name evidence="1" type="ORF">BBK36DRAFT_1022150</name>
</gene>
<dbReference type="Proteomes" id="UP000241546">
    <property type="component" value="Unassembled WGS sequence"/>
</dbReference>